<dbReference type="PROSITE" id="PS51077">
    <property type="entry name" value="HTH_ICLR"/>
    <property type="match status" value="1"/>
</dbReference>
<dbReference type="SMART" id="SM00346">
    <property type="entry name" value="HTH_ICLR"/>
    <property type="match status" value="1"/>
</dbReference>
<proteinExistence type="predicted"/>
<dbReference type="PANTHER" id="PTHR30136:SF23">
    <property type="entry name" value="DNA-BINDING TRANSCRIPTIONAL ACTIVATOR MHPR"/>
    <property type="match status" value="1"/>
</dbReference>
<name>A0ABS1ECE7_9BURK</name>
<keyword evidence="2 6" id="KW-0238">DNA-binding</keyword>
<evidence type="ECO:0000259" key="5">
    <source>
        <dbReference type="PROSITE" id="PS51078"/>
    </source>
</evidence>
<dbReference type="SUPFAM" id="SSF55781">
    <property type="entry name" value="GAF domain-like"/>
    <property type="match status" value="1"/>
</dbReference>
<sequence length="275" mass="30899">MTDKTTNYAHVRGLSRGLAILKALNQMQSGHASSQQLSQMVGLHRTTVRRLLETLMTEGLVRRSDSDDTYRLTIKVRELSEGFTDDEWISSMAAPLMGELMQRIVWPSDLTTSDGSEMIIRETTHRYSPLSFHRAMVGRRLPMLLTSAGRAYFANINDSEQENILSLLRSGSAGEAQAALANDTVYIKNLIRSVRDAGFAWNRSDWSDQQKISAIAVPIIHRARVLGCLNVVYLTKAMSKKEAEVKFILPLQDISLKIESMLEEQQLLIESKNNS</sequence>
<keyword evidence="3" id="KW-0804">Transcription</keyword>
<dbReference type="PROSITE" id="PS51078">
    <property type="entry name" value="ICLR_ED"/>
    <property type="match status" value="1"/>
</dbReference>
<dbReference type="GO" id="GO:0003677">
    <property type="term" value="F:DNA binding"/>
    <property type="evidence" value="ECO:0007669"/>
    <property type="project" value="UniProtKB-KW"/>
</dbReference>
<evidence type="ECO:0000256" key="2">
    <source>
        <dbReference type="ARBA" id="ARBA00023125"/>
    </source>
</evidence>
<dbReference type="Proteomes" id="UP000635316">
    <property type="component" value="Unassembled WGS sequence"/>
</dbReference>
<reference evidence="6 7" key="1">
    <citation type="submission" date="2020-12" db="EMBL/GenBank/DDBJ databases">
        <authorList>
            <person name="Lu T."/>
            <person name="Wang Q."/>
            <person name="Han X."/>
        </authorList>
    </citation>
    <scope>NUCLEOTIDE SEQUENCE [LARGE SCALE GENOMIC DNA]</scope>
    <source>
        <strain evidence="6 7">WQ 585</strain>
    </source>
</reference>
<keyword evidence="7" id="KW-1185">Reference proteome</keyword>
<dbReference type="Pfam" id="PF09339">
    <property type="entry name" value="HTH_IclR"/>
    <property type="match status" value="1"/>
</dbReference>
<accession>A0ABS1ECE7</accession>
<dbReference type="Gene3D" id="1.10.10.10">
    <property type="entry name" value="Winged helix-like DNA-binding domain superfamily/Winged helix DNA-binding domain"/>
    <property type="match status" value="1"/>
</dbReference>
<dbReference type="Gene3D" id="3.30.450.40">
    <property type="match status" value="1"/>
</dbReference>
<evidence type="ECO:0000256" key="1">
    <source>
        <dbReference type="ARBA" id="ARBA00023015"/>
    </source>
</evidence>
<evidence type="ECO:0000313" key="6">
    <source>
        <dbReference type="EMBL" id="MBK1780695.1"/>
    </source>
</evidence>
<evidence type="ECO:0000259" key="4">
    <source>
        <dbReference type="PROSITE" id="PS51077"/>
    </source>
</evidence>
<dbReference type="PANTHER" id="PTHR30136">
    <property type="entry name" value="HELIX-TURN-HELIX TRANSCRIPTIONAL REGULATOR, ICLR FAMILY"/>
    <property type="match status" value="1"/>
</dbReference>
<feature type="domain" description="HTH iclR-type" evidence="4">
    <location>
        <begin position="11"/>
        <end position="74"/>
    </location>
</feature>
<dbReference type="InterPro" id="IPR036390">
    <property type="entry name" value="WH_DNA-bd_sf"/>
</dbReference>
<gene>
    <name evidence="6" type="ORF">JHL22_05635</name>
</gene>
<dbReference type="InterPro" id="IPR036388">
    <property type="entry name" value="WH-like_DNA-bd_sf"/>
</dbReference>
<dbReference type="InterPro" id="IPR005471">
    <property type="entry name" value="Tscrpt_reg_IclR_N"/>
</dbReference>
<dbReference type="RefSeq" id="WP_200234812.1">
    <property type="nucleotide sequence ID" value="NZ_JAENGP010000004.1"/>
</dbReference>
<dbReference type="SUPFAM" id="SSF46785">
    <property type="entry name" value="Winged helix' DNA-binding domain"/>
    <property type="match status" value="1"/>
</dbReference>
<dbReference type="EMBL" id="JAENGP010000004">
    <property type="protein sequence ID" value="MBK1780695.1"/>
    <property type="molecule type" value="Genomic_DNA"/>
</dbReference>
<dbReference type="Pfam" id="PF01614">
    <property type="entry name" value="IclR_C"/>
    <property type="match status" value="1"/>
</dbReference>
<evidence type="ECO:0000256" key="3">
    <source>
        <dbReference type="ARBA" id="ARBA00023163"/>
    </source>
</evidence>
<dbReference type="NCBIfam" id="NF007341">
    <property type="entry name" value="PRK09834.1-3"/>
    <property type="match status" value="1"/>
</dbReference>
<dbReference type="InterPro" id="IPR029016">
    <property type="entry name" value="GAF-like_dom_sf"/>
</dbReference>
<evidence type="ECO:0000313" key="7">
    <source>
        <dbReference type="Proteomes" id="UP000635316"/>
    </source>
</evidence>
<comment type="caution">
    <text evidence="6">The sequence shown here is derived from an EMBL/GenBank/DDBJ whole genome shotgun (WGS) entry which is preliminary data.</text>
</comment>
<dbReference type="InterPro" id="IPR014757">
    <property type="entry name" value="Tscrpt_reg_IclR_C"/>
</dbReference>
<organism evidence="6 7">
    <name type="scientific">Advenella mandrilli</name>
    <dbReference type="NCBI Taxonomy" id="2800330"/>
    <lineage>
        <taxon>Bacteria</taxon>
        <taxon>Pseudomonadati</taxon>
        <taxon>Pseudomonadota</taxon>
        <taxon>Betaproteobacteria</taxon>
        <taxon>Burkholderiales</taxon>
        <taxon>Alcaligenaceae</taxon>
    </lineage>
</organism>
<dbReference type="InterPro" id="IPR050707">
    <property type="entry name" value="HTH_MetabolicPath_Reg"/>
</dbReference>
<feature type="domain" description="IclR-ED" evidence="5">
    <location>
        <begin position="75"/>
        <end position="264"/>
    </location>
</feature>
<protein>
    <submittedName>
        <fullName evidence="6">DNA-binding transcriptional regulator</fullName>
    </submittedName>
</protein>
<keyword evidence="1" id="KW-0805">Transcription regulation</keyword>